<dbReference type="PANTHER" id="PTHR35008:SF4">
    <property type="entry name" value="BLL4482 PROTEIN"/>
    <property type="match status" value="1"/>
</dbReference>
<keyword evidence="5 8" id="KW-0479">Metal-binding</keyword>
<gene>
    <name evidence="11" type="ORF">DES45_102605</name>
</gene>
<comment type="cofactor">
    <cofactor evidence="1">
        <name>heme c</name>
        <dbReference type="ChEBI" id="CHEBI:61717"/>
    </cofactor>
</comment>
<feature type="compositionally biased region" description="Basic and acidic residues" evidence="9">
    <location>
        <begin position="156"/>
        <end position="171"/>
    </location>
</feature>
<dbReference type="PROSITE" id="PS51257">
    <property type="entry name" value="PROKAR_LIPOPROTEIN"/>
    <property type="match status" value="1"/>
</dbReference>
<dbReference type="PROSITE" id="PS51007">
    <property type="entry name" value="CYTC"/>
    <property type="match status" value="1"/>
</dbReference>
<accession>A0A370HSD8</accession>
<dbReference type="Gene3D" id="1.10.760.10">
    <property type="entry name" value="Cytochrome c-like domain"/>
    <property type="match status" value="1"/>
</dbReference>
<dbReference type="InterPro" id="IPR008168">
    <property type="entry name" value="Cyt_C_IC"/>
</dbReference>
<proteinExistence type="predicted"/>
<evidence type="ECO:0000313" key="12">
    <source>
        <dbReference type="Proteomes" id="UP000254925"/>
    </source>
</evidence>
<keyword evidence="4" id="KW-0679">Respiratory chain</keyword>
<dbReference type="RefSeq" id="WP_114769366.1">
    <property type="nucleotide sequence ID" value="NZ_QQBB01000002.1"/>
</dbReference>
<dbReference type="SUPFAM" id="SSF46626">
    <property type="entry name" value="Cytochrome c"/>
    <property type="match status" value="1"/>
</dbReference>
<dbReference type="PRINTS" id="PR00605">
    <property type="entry name" value="CYTCHROMECIC"/>
</dbReference>
<evidence type="ECO:0000256" key="8">
    <source>
        <dbReference type="PROSITE-ProRule" id="PRU00433"/>
    </source>
</evidence>
<dbReference type="InterPro" id="IPR036909">
    <property type="entry name" value="Cyt_c-like_dom_sf"/>
</dbReference>
<sequence length="188" mass="20403">MNRIVAPAGIFLLLVLGACEREERAFRADPIATETEEKIALVPLSPGSGPPVEHRTGKGKEYEDNAYHVAQGKRLYTWFNCNGCHSNGGGGSGPPLMDDRWIYGGQIENIVQTIREGRPNGMPSFRGKVPDDQIWELAAYVRSMSGNVAKDVAPGRNDDMHPRPAENREPDSPPVAGGSIPPSAEMPQ</sequence>
<dbReference type="InterPro" id="IPR051459">
    <property type="entry name" value="Cytochrome_c-type_DH"/>
</dbReference>
<dbReference type="Proteomes" id="UP000254925">
    <property type="component" value="Unassembled WGS sequence"/>
</dbReference>
<keyword evidence="6" id="KW-0249">Electron transport</keyword>
<evidence type="ECO:0000256" key="3">
    <source>
        <dbReference type="ARBA" id="ARBA00022617"/>
    </source>
</evidence>
<dbReference type="GO" id="GO:0009055">
    <property type="term" value="F:electron transfer activity"/>
    <property type="evidence" value="ECO:0007669"/>
    <property type="project" value="InterPro"/>
</dbReference>
<keyword evidence="7 8" id="KW-0408">Iron</keyword>
<dbReference type="GO" id="GO:0020037">
    <property type="term" value="F:heme binding"/>
    <property type="evidence" value="ECO:0007669"/>
    <property type="project" value="InterPro"/>
</dbReference>
<evidence type="ECO:0000256" key="6">
    <source>
        <dbReference type="ARBA" id="ARBA00022982"/>
    </source>
</evidence>
<evidence type="ECO:0000256" key="4">
    <source>
        <dbReference type="ARBA" id="ARBA00022660"/>
    </source>
</evidence>
<evidence type="ECO:0000256" key="1">
    <source>
        <dbReference type="ARBA" id="ARBA00001926"/>
    </source>
</evidence>
<dbReference type="AlphaFoldDB" id="A0A370HSD8"/>
<keyword evidence="3 8" id="KW-0349">Heme</keyword>
<protein>
    <submittedName>
        <fullName evidence="11">Cytochrome c oxidase cbb3-type subunit 3</fullName>
    </submittedName>
</protein>
<evidence type="ECO:0000256" key="2">
    <source>
        <dbReference type="ARBA" id="ARBA00022448"/>
    </source>
</evidence>
<keyword evidence="12" id="KW-1185">Reference proteome</keyword>
<evidence type="ECO:0000256" key="9">
    <source>
        <dbReference type="SAM" id="MobiDB-lite"/>
    </source>
</evidence>
<evidence type="ECO:0000313" key="11">
    <source>
        <dbReference type="EMBL" id="RDI61210.1"/>
    </source>
</evidence>
<evidence type="ECO:0000259" key="10">
    <source>
        <dbReference type="PROSITE" id="PS51007"/>
    </source>
</evidence>
<dbReference type="InterPro" id="IPR009056">
    <property type="entry name" value="Cyt_c-like_dom"/>
</dbReference>
<evidence type="ECO:0000256" key="7">
    <source>
        <dbReference type="ARBA" id="ARBA00023004"/>
    </source>
</evidence>
<feature type="region of interest" description="Disordered" evidence="9">
    <location>
        <begin position="149"/>
        <end position="188"/>
    </location>
</feature>
<dbReference type="PANTHER" id="PTHR35008">
    <property type="entry name" value="BLL4482 PROTEIN-RELATED"/>
    <property type="match status" value="1"/>
</dbReference>
<organism evidence="11 12">
    <name type="scientific">Microvirga subterranea</name>
    <dbReference type="NCBI Taxonomy" id="186651"/>
    <lineage>
        <taxon>Bacteria</taxon>
        <taxon>Pseudomonadati</taxon>
        <taxon>Pseudomonadota</taxon>
        <taxon>Alphaproteobacteria</taxon>
        <taxon>Hyphomicrobiales</taxon>
        <taxon>Methylobacteriaceae</taxon>
        <taxon>Microvirga</taxon>
    </lineage>
</organism>
<name>A0A370HSD8_9HYPH</name>
<dbReference type="GO" id="GO:0005506">
    <property type="term" value="F:iron ion binding"/>
    <property type="evidence" value="ECO:0007669"/>
    <property type="project" value="InterPro"/>
</dbReference>
<feature type="domain" description="Cytochrome c" evidence="10">
    <location>
        <begin position="67"/>
        <end position="145"/>
    </location>
</feature>
<keyword evidence="2" id="KW-0813">Transport</keyword>
<comment type="caution">
    <text evidence="11">The sequence shown here is derived from an EMBL/GenBank/DDBJ whole genome shotgun (WGS) entry which is preliminary data.</text>
</comment>
<reference evidence="11 12" key="1">
    <citation type="submission" date="2018-07" db="EMBL/GenBank/DDBJ databases">
        <title>Genomic Encyclopedia of Type Strains, Phase IV (KMG-IV): sequencing the most valuable type-strain genomes for metagenomic binning, comparative biology and taxonomic classification.</title>
        <authorList>
            <person name="Goeker M."/>
        </authorList>
    </citation>
    <scope>NUCLEOTIDE SEQUENCE [LARGE SCALE GENOMIC DNA]</scope>
    <source>
        <strain evidence="11 12">DSM 14364</strain>
    </source>
</reference>
<dbReference type="Pfam" id="PF13442">
    <property type="entry name" value="Cytochrome_CBB3"/>
    <property type="match status" value="1"/>
</dbReference>
<evidence type="ECO:0000256" key="5">
    <source>
        <dbReference type="ARBA" id="ARBA00022723"/>
    </source>
</evidence>
<dbReference type="OrthoDB" id="9811281at2"/>
<dbReference type="EMBL" id="QQBB01000002">
    <property type="protein sequence ID" value="RDI61210.1"/>
    <property type="molecule type" value="Genomic_DNA"/>
</dbReference>